<dbReference type="PANTHER" id="PTHR43649:SF11">
    <property type="entry name" value="ABC TRANSPORTER SUBSTRATE-BINDING PROTEIN YESO-RELATED"/>
    <property type="match status" value="1"/>
</dbReference>
<proteinExistence type="predicted"/>
<dbReference type="SUPFAM" id="SSF53850">
    <property type="entry name" value="Periplasmic binding protein-like II"/>
    <property type="match status" value="1"/>
</dbReference>
<comment type="caution">
    <text evidence="2">The sequence shown here is derived from an EMBL/GenBank/DDBJ whole genome shotgun (WGS) entry which is preliminary data.</text>
</comment>
<dbReference type="Pfam" id="PF01547">
    <property type="entry name" value="SBP_bac_1"/>
    <property type="match status" value="1"/>
</dbReference>
<keyword evidence="1" id="KW-0732">Signal</keyword>
<dbReference type="PROSITE" id="PS51257">
    <property type="entry name" value="PROKAR_LIPOPROTEIN"/>
    <property type="match status" value="1"/>
</dbReference>
<dbReference type="Proteomes" id="UP000576969">
    <property type="component" value="Unassembled WGS sequence"/>
</dbReference>
<dbReference type="AlphaFoldDB" id="A0A7Y9KGW4"/>
<feature type="chain" id="PRO_5039444381" evidence="1">
    <location>
        <begin position="29"/>
        <end position="449"/>
    </location>
</feature>
<feature type="signal peptide" evidence="1">
    <location>
        <begin position="1"/>
        <end position="28"/>
    </location>
</feature>
<sequence>MTRSARSIAGKATLGAVLVGALALTGCAGGTAPEEPAGEAWDPNAEEIELEIAWWGNEERQALFQEVIDAFEEEYPKISVTGNSYGSPDDLFNRLATDFGGGATTAPDVFALGGAKPQEYGANGLLLQLDAGDQISELANSDLYPDFSVTNAIVDEKLYGLPTGGNATAAFINTEIFEQAGVEVPGDDWTWDDLVEAANAIGSAGLTTDSGAPIMGIDLRVQDIIGTYAGQETEFGMYDWDGNVAVDAEVIASFYEIEQEMLDGGGLPDPSVISTNWNLPSDQQPYALGQAGITFGYSNLVNGPYGLDGATQVLLPPTNTDKTGVALLPSAFWSVNAATEHPEASALLMDWFLSPNAADLIKDTRGVPFRQDTADAVIPLLEGNAAVAAEYVAKTLESGEVAPPQPNGGANMNSYTQTYEAEVLFGRMSAQEAGEKWVEALTADIEAAR</sequence>
<name>A0A7Y9KGW4_9MICO</name>
<keyword evidence="2" id="KW-0813">Transport</keyword>
<evidence type="ECO:0000313" key="3">
    <source>
        <dbReference type="Proteomes" id="UP000576969"/>
    </source>
</evidence>
<dbReference type="Gene3D" id="3.40.190.10">
    <property type="entry name" value="Periplasmic binding protein-like II"/>
    <property type="match status" value="2"/>
</dbReference>
<keyword evidence="2" id="KW-0762">Sugar transport</keyword>
<accession>A0A7Y9KGW4</accession>
<dbReference type="RefSeq" id="WP_179487870.1">
    <property type="nucleotide sequence ID" value="NZ_JACCBV010000001.1"/>
</dbReference>
<evidence type="ECO:0000256" key="1">
    <source>
        <dbReference type="SAM" id="SignalP"/>
    </source>
</evidence>
<dbReference type="InterPro" id="IPR050490">
    <property type="entry name" value="Bact_solute-bd_prot1"/>
</dbReference>
<dbReference type="PANTHER" id="PTHR43649">
    <property type="entry name" value="ARABINOSE-BINDING PROTEIN-RELATED"/>
    <property type="match status" value="1"/>
</dbReference>
<dbReference type="InterPro" id="IPR006059">
    <property type="entry name" value="SBP"/>
</dbReference>
<reference evidence="2 3" key="1">
    <citation type="submission" date="2020-07" db="EMBL/GenBank/DDBJ databases">
        <title>Sequencing the genomes of 1000 actinobacteria strains.</title>
        <authorList>
            <person name="Klenk H.-P."/>
        </authorList>
    </citation>
    <scope>NUCLEOTIDE SEQUENCE [LARGE SCALE GENOMIC DNA]</scope>
    <source>
        <strain evidence="2 3">DSM 24662</strain>
    </source>
</reference>
<dbReference type="EMBL" id="JACCBV010000001">
    <property type="protein sequence ID" value="NYE18892.1"/>
    <property type="molecule type" value="Genomic_DNA"/>
</dbReference>
<gene>
    <name evidence="2" type="ORF">BJ991_000920</name>
</gene>
<keyword evidence="3" id="KW-1185">Reference proteome</keyword>
<evidence type="ECO:0000313" key="2">
    <source>
        <dbReference type="EMBL" id="NYE18892.1"/>
    </source>
</evidence>
<organism evidence="2 3">
    <name type="scientific">Microbacterium immunditiarum</name>
    <dbReference type="NCBI Taxonomy" id="337480"/>
    <lineage>
        <taxon>Bacteria</taxon>
        <taxon>Bacillati</taxon>
        <taxon>Actinomycetota</taxon>
        <taxon>Actinomycetes</taxon>
        <taxon>Micrococcales</taxon>
        <taxon>Microbacteriaceae</taxon>
        <taxon>Microbacterium</taxon>
    </lineage>
</organism>
<protein>
    <submittedName>
        <fullName evidence="2">Multiple sugar transport system substrate-binding protein</fullName>
    </submittedName>
</protein>